<dbReference type="SUPFAM" id="SSF57667">
    <property type="entry name" value="beta-beta-alpha zinc fingers"/>
    <property type="match status" value="1"/>
</dbReference>
<dbReference type="GO" id="GO:0008270">
    <property type="term" value="F:zinc ion binding"/>
    <property type="evidence" value="ECO:0007669"/>
    <property type="project" value="UniProtKB-KW"/>
</dbReference>
<dbReference type="Gene3D" id="3.30.160.60">
    <property type="entry name" value="Classic Zinc Finger"/>
    <property type="match status" value="1"/>
</dbReference>
<keyword evidence="2" id="KW-0479">Metal-binding</keyword>
<dbReference type="FunFam" id="3.30.160.60:FF:000446">
    <property type="entry name" value="Zinc finger protein"/>
    <property type="match status" value="1"/>
</dbReference>
<evidence type="ECO:0000256" key="2">
    <source>
        <dbReference type="ARBA" id="ARBA00022723"/>
    </source>
</evidence>
<reference evidence="10" key="1">
    <citation type="journal article" date="2012" name="PLoS Genet.">
        <title>Comparative analysis of the genomes of two field isolates of the rice blast fungus Magnaporthe oryzae.</title>
        <authorList>
            <person name="Xue M."/>
            <person name="Yang J."/>
            <person name="Li Z."/>
            <person name="Hu S."/>
            <person name="Yao N."/>
            <person name="Dean R.A."/>
            <person name="Zhao W."/>
            <person name="Shen M."/>
            <person name="Zhang H."/>
            <person name="Li C."/>
            <person name="Liu L."/>
            <person name="Cao L."/>
            <person name="Xu X."/>
            <person name="Xing Y."/>
            <person name="Hsiang T."/>
            <person name="Zhang Z."/>
            <person name="Xu J.R."/>
            <person name="Peng Y.L."/>
        </authorList>
    </citation>
    <scope>NUCLEOTIDE SEQUENCE</scope>
    <source>
        <strain evidence="10">Y34</strain>
    </source>
</reference>
<evidence type="ECO:0000256" key="6">
    <source>
        <dbReference type="ARBA" id="ARBA00023242"/>
    </source>
</evidence>
<evidence type="ECO:0000256" key="5">
    <source>
        <dbReference type="ARBA" id="ARBA00022833"/>
    </source>
</evidence>
<organism evidence="10">
    <name type="scientific">Pyricularia oryzae (strain Y34)</name>
    <name type="common">Rice blast fungus</name>
    <name type="synonym">Magnaporthe oryzae</name>
    <dbReference type="NCBI Taxonomy" id="1143189"/>
    <lineage>
        <taxon>Eukaryota</taxon>
        <taxon>Fungi</taxon>
        <taxon>Dikarya</taxon>
        <taxon>Ascomycota</taxon>
        <taxon>Pezizomycotina</taxon>
        <taxon>Sordariomycetes</taxon>
        <taxon>Sordariomycetidae</taxon>
        <taxon>Magnaporthales</taxon>
        <taxon>Pyriculariaceae</taxon>
        <taxon>Pyricularia</taxon>
    </lineage>
</organism>
<dbReference type="GO" id="GO:0000785">
    <property type="term" value="C:chromatin"/>
    <property type="evidence" value="ECO:0007669"/>
    <property type="project" value="TreeGrafter"/>
</dbReference>
<evidence type="ECO:0000259" key="9">
    <source>
        <dbReference type="PROSITE" id="PS50157"/>
    </source>
</evidence>
<dbReference type="Proteomes" id="UP000011086">
    <property type="component" value="Unassembled WGS sequence"/>
</dbReference>
<protein>
    <recommendedName>
        <fullName evidence="9">C2H2-type domain-containing protein</fullName>
    </recommendedName>
</protein>
<evidence type="ECO:0000256" key="1">
    <source>
        <dbReference type="ARBA" id="ARBA00004123"/>
    </source>
</evidence>
<sequence>MRTLDTGVRPYKCVLCGNTFSRSDLLKRHFQKCSIRRGNPTGASHLSYRKSPGSYHRHGMSVSSCQPRHTFECHQLSSSIPPRTQAESLRQDINTATSACVVPSMDRTVSDNSQHNIWNDGQADKTAVTPGTLKVQVDGLMGATAPSSADLYSTPPINKVVDLPPDLDPTQALSRS</sequence>
<evidence type="ECO:0000313" key="10">
    <source>
        <dbReference type="EMBL" id="ELQ41146.1"/>
    </source>
</evidence>
<dbReference type="GO" id="GO:0005634">
    <property type="term" value="C:nucleus"/>
    <property type="evidence" value="ECO:0007669"/>
    <property type="project" value="UniProtKB-SubCell"/>
</dbReference>
<dbReference type="GO" id="GO:0000978">
    <property type="term" value="F:RNA polymerase II cis-regulatory region sequence-specific DNA binding"/>
    <property type="evidence" value="ECO:0007669"/>
    <property type="project" value="InterPro"/>
</dbReference>
<dbReference type="GO" id="GO:0000981">
    <property type="term" value="F:DNA-binding transcription factor activity, RNA polymerase II-specific"/>
    <property type="evidence" value="ECO:0007669"/>
    <property type="project" value="InterPro"/>
</dbReference>
<feature type="domain" description="C2H2-type" evidence="9">
    <location>
        <begin position="11"/>
        <end position="41"/>
    </location>
</feature>
<feature type="region of interest" description="Disordered" evidence="8">
    <location>
        <begin position="41"/>
        <end position="61"/>
    </location>
</feature>
<evidence type="ECO:0000256" key="8">
    <source>
        <dbReference type="SAM" id="MobiDB-lite"/>
    </source>
</evidence>
<keyword evidence="5" id="KW-0862">Zinc</keyword>
<accession>A0AA97PNE6</accession>
<dbReference type="PROSITE" id="PS50157">
    <property type="entry name" value="ZINC_FINGER_C2H2_2"/>
    <property type="match status" value="1"/>
</dbReference>
<keyword evidence="3" id="KW-0677">Repeat</keyword>
<evidence type="ECO:0000256" key="3">
    <source>
        <dbReference type="ARBA" id="ARBA00022737"/>
    </source>
</evidence>
<dbReference type="PANTHER" id="PTHR40626:SF12">
    <property type="entry name" value="RFEC"/>
    <property type="match status" value="1"/>
</dbReference>
<name>A0AA97PNE6_PYRO3</name>
<dbReference type="InterPro" id="IPR051059">
    <property type="entry name" value="VerF-like"/>
</dbReference>
<comment type="subcellular location">
    <subcellularLocation>
        <location evidence="1">Nucleus</location>
    </subcellularLocation>
</comment>
<dbReference type="PANTHER" id="PTHR40626">
    <property type="entry name" value="MIP31509P"/>
    <property type="match status" value="1"/>
</dbReference>
<gene>
    <name evidence="10" type="ORF">OOU_Y34scaffold00300g7</name>
</gene>
<keyword evidence="6" id="KW-0539">Nucleus</keyword>
<keyword evidence="4 7" id="KW-0863">Zinc-finger</keyword>
<evidence type="ECO:0000256" key="7">
    <source>
        <dbReference type="PROSITE-ProRule" id="PRU00042"/>
    </source>
</evidence>
<proteinExistence type="predicted"/>
<dbReference type="InterPro" id="IPR036236">
    <property type="entry name" value="Znf_C2H2_sf"/>
</dbReference>
<dbReference type="EMBL" id="JH793760">
    <property type="protein sequence ID" value="ELQ41146.1"/>
    <property type="molecule type" value="Genomic_DNA"/>
</dbReference>
<dbReference type="InterPro" id="IPR013087">
    <property type="entry name" value="Znf_C2H2_type"/>
</dbReference>
<evidence type="ECO:0000256" key="4">
    <source>
        <dbReference type="ARBA" id="ARBA00022771"/>
    </source>
</evidence>
<dbReference type="AlphaFoldDB" id="A0AA97PNE6"/>